<proteinExistence type="predicted"/>
<dbReference type="Proteomes" id="UP001159364">
    <property type="component" value="Linkage Group LG10"/>
</dbReference>
<protein>
    <submittedName>
        <fullName evidence="2">Uncharacterized protein</fullName>
    </submittedName>
</protein>
<accession>A0AAV8SN83</accession>
<dbReference type="AlphaFoldDB" id="A0AAV8SN83"/>
<name>A0AAV8SN83_9ROSI</name>
<evidence type="ECO:0000313" key="2">
    <source>
        <dbReference type="EMBL" id="KAJ8753419.1"/>
    </source>
</evidence>
<evidence type="ECO:0000256" key="1">
    <source>
        <dbReference type="SAM" id="MobiDB-lite"/>
    </source>
</evidence>
<organism evidence="2 3">
    <name type="scientific">Erythroxylum novogranatense</name>
    <dbReference type="NCBI Taxonomy" id="1862640"/>
    <lineage>
        <taxon>Eukaryota</taxon>
        <taxon>Viridiplantae</taxon>
        <taxon>Streptophyta</taxon>
        <taxon>Embryophyta</taxon>
        <taxon>Tracheophyta</taxon>
        <taxon>Spermatophyta</taxon>
        <taxon>Magnoliopsida</taxon>
        <taxon>eudicotyledons</taxon>
        <taxon>Gunneridae</taxon>
        <taxon>Pentapetalae</taxon>
        <taxon>rosids</taxon>
        <taxon>fabids</taxon>
        <taxon>Malpighiales</taxon>
        <taxon>Erythroxylaceae</taxon>
        <taxon>Erythroxylum</taxon>
    </lineage>
</organism>
<keyword evidence="3" id="KW-1185">Reference proteome</keyword>
<feature type="region of interest" description="Disordered" evidence="1">
    <location>
        <begin position="1"/>
        <end position="62"/>
    </location>
</feature>
<gene>
    <name evidence="2" type="ORF">K2173_019818</name>
</gene>
<comment type="caution">
    <text evidence="2">The sequence shown here is derived from an EMBL/GenBank/DDBJ whole genome shotgun (WGS) entry which is preliminary data.</text>
</comment>
<reference evidence="2 3" key="1">
    <citation type="submission" date="2021-09" db="EMBL/GenBank/DDBJ databases">
        <title>Genomic insights and catalytic innovation underlie evolution of tropane alkaloids biosynthesis.</title>
        <authorList>
            <person name="Wang Y.-J."/>
            <person name="Tian T."/>
            <person name="Huang J.-P."/>
            <person name="Huang S.-X."/>
        </authorList>
    </citation>
    <scope>NUCLEOTIDE SEQUENCE [LARGE SCALE GENOMIC DNA]</scope>
    <source>
        <strain evidence="2">KIB-2018</strain>
        <tissue evidence="2">Leaf</tissue>
    </source>
</reference>
<dbReference type="EMBL" id="JAIWQS010000010">
    <property type="protein sequence ID" value="KAJ8753419.1"/>
    <property type="molecule type" value="Genomic_DNA"/>
</dbReference>
<sequence>MAHGSNGPAEDDPMTKPTDPKKRPRFPQTTPTPSISAPRDLAGGTTLHPTVEPSLPKGSATADLIRRRNKVIDNVQGWEGSNRYAVAEKRPFNET</sequence>
<evidence type="ECO:0000313" key="3">
    <source>
        <dbReference type="Proteomes" id="UP001159364"/>
    </source>
</evidence>